<evidence type="ECO:0000313" key="7">
    <source>
        <dbReference type="EMBL" id="AEW20753.1"/>
    </source>
</evidence>
<dbReference type="Pfam" id="PF00425">
    <property type="entry name" value="Chorismate_bind"/>
    <property type="match status" value="1"/>
</dbReference>
<dbReference type="InterPro" id="IPR015890">
    <property type="entry name" value="Chorismate_C"/>
</dbReference>
<dbReference type="AlphaFoldDB" id="G8UQ29"/>
<comment type="similarity">
    <text evidence="2">Belongs to the isochorismate synthase family.</text>
</comment>
<dbReference type="PANTHER" id="PTHR42839">
    <property type="entry name" value="ISOCHORISMATE SYNTHASE ENTC"/>
    <property type="match status" value="1"/>
</dbReference>
<evidence type="ECO:0000313" key="8">
    <source>
        <dbReference type="Proteomes" id="UP000005436"/>
    </source>
</evidence>
<protein>
    <recommendedName>
        <fullName evidence="3">isochorismate synthase</fullName>
        <ecNumber evidence="3">5.4.4.2</ecNumber>
    </recommendedName>
    <alternativeName>
        <fullName evidence="5">Isochorismate mutase</fullName>
    </alternativeName>
</protein>
<dbReference type="InterPro" id="IPR005801">
    <property type="entry name" value="ADC_synthase"/>
</dbReference>
<sequence length="397" mass="44532">MSFFFRGNSAFFYVCSMCKKYLPVGMKEAVTHCLDSFVPFYLYRLPEREGGRLSFGVSLSGRIECKTADFSVPGFVAAPFDSEEEAYFIPGEFECGGDLTDRAVRNLKDAVFSGIRMPCPESGDMDKEAYRTAFEEIMRRIDSGVLEKVVLSRTLIFKRGDSGFSDVFSYWELLRRAYPHAFVFLYFIPGKGVWAGASPELLLDYTKGRVKTMALAGTRPVSFEGELLKPWTQKEIREQGVVRDYIREVLENHCRSVEMSETRTFMAGNICHLCTDFTALTGDGLESLLKALHPTPALGGFPRKEALACIREVEVHERKFYGGYLGPVGKDVARLYVNIRSMELFPGAFRLYVGGGINGDSVFEDEWEETSDKAATLLNVLGIHSVGDKANFNDNAR</sequence>
<dbReference type="EC" id="5.4.4.2" evidence="3"/>
<dbReference type="HOGENOM" id="CLU_006493_8_0_10"/>
<dbReference type="PATRIC" id="fig|203275.8.peg.1768"/>
<proteinExistence type="inferred from homology"/>
<accession>G8UQ29</accession>
<evidence type="ECO:0000256" key="4">
    <source>
        <dbReference type="ARBA" id="ARBA00023235"/>
    </source>
</evidence>
<dbReference type="EMBL" id="CP003191">
    <property type="protein sequence ID" value="AEW20753.1"/>
    <property type="molecule type" value="Genomic_DNA"/>
</dbReference>
<evidence type="ECO:0000256" key="3">
    <source>
        <dbReference type="ARBA" id="ARBA00012824"/>
    </source>
</evidence>
<comment type="catalytic activity">
    <reaction evidence="1">
        <text>chorismate = isochorismate</text>
        <dbReference type="Rhea" id="RHEA:18985"/>
        <dbReference type="ChEBI" id="CHEBI:29748"/>
        <dbReference type="ChEBI" id="CHEBI:29780"/>
        <dbReference type="EC" id="5.4.4.2"/>
    </reaction>
</comment>
<dbReference type="Proteomes" id="UP000005436">
    <property type="component" value="Chromosome"/>
</dbReference>
<dbReference type="KEGG" id="tfo:BFO_1951"/>
<feature type="domain" description="Chorismate-utilising enzyme C-terminal" evidence="6">
    <location>
        <begin position="126"/>
        <end position="373"/>
    </location>
</feature>
<dbReference type="STRING" id="203275.BFO_1951"/>
<evidence type="ECO:0000256" key="1">
    <source>
        <dbReference type="ARBA" id="ARBA00000799"/>
    </source>
</evidence>
<dbReference type="NCBIfam" id="TIGR00543">
    <property type="entry name" value="isochor_syn"/>
    <property type="match status" value="1"/>
</dbReference>
<dbReference type="PANTHER" id="PTHR42839:SF2">
    <property type="entry name" value="ISOCHORISMATE SYNTHASE ENTC"/>
    <property type="match status" value="1"/>
</dbReference>
<evidence type="ECO:0000259" key="6">
    <source>
        <dbReference type="Pfam" id="PF00425"/>
    </source>
</evidence>
<dbReference type="SUPFAM" id="SSF56322">
    <property type="entry name" value="ADC synthase"/>
    <property type="match status" value="1"/>
</dbReference>
<keyword evidence="4 7" id="KW-0413">Isomerase</keyword>
<name>G8UQ29_TANFA</name>
<organism evidence="7 8">
    <name type="scientific">Tannerella forsythia (strain ATCC 43037 / JCM 10827 / CCUG 21028 A / KCTC 5666 / FDC 338)</name>
    <name type="common">Bacteroides forsythus</name>
    <dbReference type="NCBI Taxonomy" id="203275"/>
    <lineage>
        <taxon>Bacteria</taxon>
        <taxon>Pseudomonadati</taxon>
        <taxon>Bacteroidota</taxon>
        <taxon>Bacteroidia</taxon>
        <taxon>Bacteroidales</taxon>
        <taxon>Tannerellaceae</taxon>
        <taxon>Tannerella</taxon>
    </lineage>
</organism>
<dbReference type="eggNOG" id="COG1169">
    <property type="taxonomic scope" value="Bacteria"/>
</dbReference>
<dbReference type="Gene3D" id="3.60.120.10">
    <property type="entry name" value="Anthranilate synthase"/>
    <property type="match status" value="1"/>
</dbReference>
<dbReference type="InterPro" id="IPR004561">
    <property type="entry name" value="IsoChor_synthase"/>
</dbReference>
<evidence type="ECO:0000256" key="2">
    <source>
        <dbReference type="ARBA" id="ARBA00005297"/>
    </source>
</evidence>
<evidence type="ECO:0000256" key="5">
    <source>
        <dbReference type="ARBA" id="ARBA00041564"/>
    </source>
</evidence>
<gene>
    <name evidence="7" type="ordered locus">BFO_1951</name>
</gene>
<keyword evidence="8" id="KW-1185">Reference proteome</keyword>
<dbReference type="GO" id="GO:0008909">
    <property type="term" value="F:isochorismate synthase activity"/>
    <property type="evidence" value="ECO:0007669"/>
    <property type="project" value="UniProtKB-EC"/>
</dbReference>
<reference evidence="8" key="1">
    <citation type="submission" date="2011-12" db="EMBL/GenBank/DDBJ databases">
        <title>Complete sequence of Tannerella forsythia ATCC 43037.</title>
        <authorList>
            <person name="Dewhirst F."/>
            <person name="Tanner A."/>
            <person name="Izard J."/>
            <person name="Brinkac L."/>
            <person name="Durkin A.S."/>
            <person name="Hostetler J."/>
            <person name="Shetty J."/>
            <person name="Torralba M."/>
            <person name="Gill S."/>
            <person name="Nelson K."/>
        </authorList>
    </citation>
    <scope>NUCLEOTIDE SEQUENCE [LARGE SCALE GENOMIC DNA]</scope>
    <source>
        <strain evidence="8">ATCC 43037 / JCM 10827 / CCUG 33226 / KCTC 5666 / FDC 338</strain>
    </source>
</reference>